<evidence type="ECO:0000256" key="3">
    <source>
        <dbReference type="ARBA" id="ARBA00022927"/>
    </source>
</evidence>
<organism evidence="5 6">
    <name type="scientific">Mortierella polycephala</name>
    <dbReference type="NCBI Taxonomy" id="41804"/>
    <lineage>
        <taxon>Eukaryota</taxon>
        <taxon>Fungi</taxon>
        <taxon>Fungi incertae sedis</taxon>
        <taxon>Mucoromycota</taxon>
        <taxon>Mortierellomycotina</taxon>
        <taxon>Mortierellomycetes</taxon>
        <taxon>Mortierellales</taxon>
        <taxon>Mortierellaceae</taxon>
        <taxon>Mortierella</taxon>
    </lineage>
</organism>
<keyword evidence="6" id="KW-1185">Reference proteome</keyword>
<name>A0A9P6Q694_9FUNG</name>
<dbReference type="GO" id="GO:0007264">
    <property type="term" value="P:small GTPase-mediated signal transduction"/>
    <property type="evidence" value="ECO:0007669"/>
    <property type="project" value="InterPro"/>
</dbReference>
<evidence type="ECO:0000313" key="5">
    <source>
        <dbReference type="EMBL" id="KAG0259563.1"/>
    </source>
</evidence>
<dbReference type="InterPro" id="IPR011323">
    <property type="entry name" value="Mss4/transl-control_tumour"/>
</dbReference>
<comment type="caution">
    <text evidence="5">The sequence shown here is derived from an EMBL/GenBank/DDBJ whole genome shotgun (WGS) entry which is preliminary data.</text>
</comment>
<evidence type="ECO:0000313" key="6">
    <source>
        <dbReference type="Proteomes" id="UP000726737"/>
    </source>
</evidence>
<dbReference type="Proteomes" id="UP000726737">
    <property type="component" value="Unassembled WGS sequence"/>
</dbReference>
<feature type="region of interest" description="Disordered" evidence="4">
    <location>
        <begin position="73"/>
        <end position="114"/>
    </location>
</feature>
<dbReference type="EMBL" id="JAAAJA010000183">
    <property type="protein sequence ID" value="KAG0259563.1"/>
    <property type="molecule type" value="Genomic_DNA"/>
</dbReference>
<dbReference type="PANTHER" id="PTHR13276">
    <property type="entry name" value="GUANINE NUCLEOTIDE EXCHANGE FACTOR MSS4"/>
    <property type="match status" value="1"/>
</dbReference>
<sequence length="182" mass="20316">MAAVTSRNPGKPYTEFQEQDLIQPHADNQVNLFDIYCPQEVCRCKLLLAKAATQVQREKSKLVLPKLPLAGPTISTIEESPENQKSTDEKAPDSNNSATADVNAEGQDNAPQSTEELQSFWRVTDMMAFENIGFSKKLPNGIQFLSCADCDTGPLGFYDSNALRTNKEYLIALNRVRYHDRS</sequence>
<dbReference type="GO" id="GO:0015031">
    <property type="term" value="P:protein transport"/>
    <property type="evidence" value="ECO:0007669"/>
    <property type="project" value="UniProtKB-KW"/>
</dbReference>
<gene>
    <name evidence="5" type="ORF">BG011_002548</name>
</gene>
<dbReference type="PANTHER" id="PTHR13276:SF0">
    <property type="entry name" value="GUANINE NUCLEOTIDE EXCHANGE FACTOR MSS4"/>
    <property type="match status" value="1"/>
</dbReference>
<dbReference type="SUPFAM" id="SSF51316">
    <property type="entry name" value="Mss4-like"/>
    <property type="match status" value="1"/>
</dbReference>
<dbReference type="OrthoDB" id="30840at2759"/>
<proteinExistence type="predicted"/>
<dbReference type="Gene3D" id="2.170.150.10">
    <property type="entry name" value="Metal Binding Protein, Guanine Nucleotide Exchange Factor, Chain A"/>
    <property type="match status" value="1"/>
</dbReference>
<evidence type="ECO:0008006" key="7">
    <source>
        <dbReference type="Google" id="ProtNLM"/>
    </source>
</evidence>
<evidence type="ECO:0000256" key="1">
    <source>
        <dbReference type="ARBA" id="ARBA00022448"/>
    </source>
</evidence>
<dbReference type="GO" id="GO:0016020">
    <property type="term" value="C:membrane"/>
    <property type="evidence" value="ECO:0007669"/>
    <property type="project" value="TreeGrafter"/>
</dbReference>
<evidence type="ECO:0000256" key="2">
    <source>
        <dbReference type="ARBA" id="ARBA00022658"/>
    </source>
</evidence>
<dbReference type="AlphaFoldDB" id="A0A9P6Q694"/>
<dbReference type="GO" id="GO:0005085">
    <property type="term" value="F:guanyl-nucleotide exchange factor activity"/>
    <property type="evidence" value="ECO:0007669"/>
    <property type="project" value="UniProtKB-KW"/>
</dbReference>
<dbReference type="PROSITE" id="PS51796">
    <property type="entry name" value="MSS4"/>
    <property type="match status" value="1"/>
</dbReference>
<dbReference type="InterPro" id="IPR007515">
    <property type="entry name" value="Mss4"/>
</dbReference>
<keyword evidence="3" id="KW-0653">Protein transport</keyword>
<reference evidence="5" key="1">
    <citation type="journal article" date="2020" name="Fungal Divers.">
        <title>Resolving the Mortierellaceae phylogeny through synthesis of multi-gene phylogenetics and phylogenomics.</title>
        <authorList>
            <person name="Vandepol N."/>
            <person name="Liber J."/>
            <person name="Desiro A."/>
            <person name="Na H."/>
            <person name="Kennedy M."/>
            <person name="Barry K."/>
            <person name="Grigoriev I.V."/>
            <person name="Miller A.N."/>
            <person name="O'Donnell K."/>
            <person name="Stajich J.E."/>
            <person name="Bonito G."/>
        </authorList>
    </citation>
    <scope>NUCLEOTIDE SEQUENCE</scope>
    <source>
        <strain evidence="5">KOD948</strain>
    </source>
</reference>
<dbReference type="GO" id="GO:0005829">
    <property type="term" value="C:cytosol"/>
    <property type="evidence" value="ECO:0007669"/>
    <property type="project" value="TreeGrafter"/>
</dbReference>
<dbReference type="GO" id="GO:0008270">
    <property type="term" value="F:zinc ion binding"/>
    <property type="evidence" value="ECO:0007669"/>
    <property type="project" value="TreeGrafter"/>
</dbReference>
<dbReference type="InterPro" id="IPR011057">
    <property type="entry name" value="Mss4-like_sf"/>
</dbReference>
<evidence type="ECO:0000256" key="4">
    <source>
        <dbReference type="SAM" id="MobiDB-lite"/>
    </source>
</evidence>
<dbReference type="GO" id="GO:0006892">
    <property type="term" value="P:post-Golgi vesicle-mediated transport"/>
    <property type="evidence" value="ECO:0007669"/>
    <property type="project" value="TreeGrafter"/>
</dbReference>
<protein>
    <recommendedName>
        <fullName evidence="7">Mss4-like protein</fullName>
    </recommendedName>
</protein>
<keyword evidence="2" id="KW-0344">Guanine-nucleotide releasing factor</keyword>
<accession>A0A9P6Q694</accession>
<keyword evidence="1" id="KW-0813">Transport</keyword>
<dbReference type="Pfam" id="PF04421">
    <property type="entry name" value="Mss4"/>
    <property type="match status" value="1"/>
</dbReference>